<comment type="function">
    <text evidence="1 9">Catalyzes the insertion of molybdate into adenylated molybdopterin with the concomitant release of AMP.</text>
</comment>
<keyword evidence="9" id="KW-0479">Metal-binding</keyword>
<feature type="domain" description="MoaB/Mog" evidence="10">
    <location>
        <begin position="180"/>
        <end position="321"/>
    </location>
</feature>
<evidence type="ECO:0000256" key="1">
    <source>
        <dbReference type="ARBA" id="ARBA00002901"/>
    </source>
</evidence>
<dbReference type="InterPro" id="IPR036425">
    <property type="entry name" value="MoaB/Mog-like_dom_sf"/>
</dbReference>
<dbReference type="Gene3D" id="3.90.105.10">
    <property type="entry name" value="Molybdopterin biosynthesis moea protein, domain 2"/>
    <property type="match status" value="1"/>
</dbReference>
<dbReference type="EC" id="2.10.1.1" evidence="4 9"/>
<evidence type="ECO:0000313" key="12">
    <source>
        <dbReference type="Proteomes" id="UP001164803"/>
    </source>
</evidence>
<dbReference type="EMBL" id="CP104064">
    <property type="protein sequence ID" value="WAH38475.1"/>
    <property type="molecule type" value="Genomic_DNA"/>
</dbReference>
<keyword evidence="12" id="KW-1185">Reference proteome</keyword>
<dbReference type="SUPFAM" id="SSF63867">
    <property type="entry name" value="MoeA C-terminal domain-like"/>
    <property type="match status" value="1"/>
</dbReference>
<gene>
    <name evidence="11" type="ORF">NZD86_08340</name>
</gene>
<comment type="cofactor">
    <cofactor evidence="9">
        <name>Mg(2+)</name>
        <dbReference type="ChEBI" id="CHEBI:18420"/>
    </cofactor>
</comment>
<dbReference type="InterPro" id="IPR036135">
    <property type="entry name" value="MoeA_linker/N_sf"/>
</dbReference>
<comment type="catalytic activity">
    <reaction evidence="8">
        <text>adenylyl-molybdopterin + molybdate = Mo-molybdopterin + AMP + H(+)</text>
        <dbReference type="Rhea" id="RHEA:35047"/>
        <dbReference type="ChEBI" id="CHEBI:15378"/>
        <dbReference type="ChEBI" id="CHEBI:36264"/>
        <dbReference type="ChEBI" id="CHEBI:62727"/>
        <dbReference type="ChEBI" id="CHEBI:71302"/>
        <dbReference type="ChEBI" id="CHEBI:456215"/>
        <dbReference type="EC" id="2.10.1.1"/>
    </reaction>
</comment>
<keyword evidence="6 9" id="KW-0500">Molybdenum</keyword>
<name>A0ABY6Z6H9_9BACL</name>
<accession>A0ABY6Z6H9</accession>
<keyword evidence="9" id="KW-0460">Magnesium</keyword>
<dbReference type="RefSeq" id="WP_268046050.1">
    <property type="nucleotide sequence ID" value="NZ_CP104064.1"/>
</dbReference>
<evidence type="ECO:0000256" key="8">
    <source>
        <dbReference type="ARBA" id="ARBA00047317"/>
    </source>
</evidence>
<evidence type="ECO:0000256" key="4">
    <source>
        <dbReference type="ARBA" id="ARBA00013269"/>
    </source>
</evidence>
<dbReference type="Gene3D" id="3.40.980.10">
    <property type="entry name" value="MoaB/Mog-like domain"/>
    <property type="match status" value="1"/>
</dbReference>
<proteinExistence type="inferred from homology"/>
<dbReference type="Pfam" id="PF03453">
    <property type="entry name" value="MoeA_N"/>
    <property type="match status" value="1"/>
</dbReference>
<evidence type="ECO:0000259" key="10">
    <source>
        <dbReference type="SMART" id="SM00852"/>
    </source>
</evidence>
<evidence type="ECO:0000256" key="5">
    <source>
        <dbReference type="ARBA" id="ARBA00021108"/>
    </source>
</evidence>
<evidence type="ECO:0000256" key="9">
    <source>
        <dbReference type="RuleBase" id="RU365090"/>
    </source>
</evidence>
<dbReference type="Proteomes" id="UP001164803">
    <property type="component" value="Chromosome"/>
</dbReference>
<dbReference type="Pfam" id="PF03454">
    <property type="entry name" value="MoeA_C"/>
    <property type="match status" value="1"/>
</dbReference>
<keyword evidence="7 9" id="KW-0501">Molybdenum cofactor biosynthesis</keyword>
<evidence type="ECO:0000256" key="2">
    <source>
        <dbReference type="ARBA" id="ARBA00005046"/>
    </source>
</evidence>
<dbReference type="PANTHER" id="PTHR10192:SF5">
    <property type="entry name" value="GEPHYRIN"/>
    <property type="match status" value="1"/>
</dbReference>
<dbReference type="InterPro" id="IPR005111">
    <property type="entry name" value="MoeA_C_domain_IV"/>
</dbReference>
<dbReference type="Gene3D" id="2.40.340.10">
    <property type="entry name" value="MoeA, C-terminal, domain IV"/>
    <property type="match status" value="1"/>
</dbReference>
<evidence type="ECO:0000256" key="3">
    <source>
        <dbReference type="ARBA" id="ARBA00010763"/>
    </source>
</evidence>
<dbReference type="SUPFAM" id="SSF53218">
    <property type="entry name" value="Molybdenum cofactor biosynthesis proteins"/>
    <property type="match status" value="1"/>
</dbReference>
<evidence type="ECO:0000256" key="7">
    <source>
        <dbReference type="ARBA" id="ARBA00023150"/>
    </source>
</evidence>
<comment type="similarity">
    <text evidence="3 9">Belongs to the MoeA family.</text>
</comment>
<sequence>MTHVSTYDEALETVIALAAPCAVTDVDVWASLDRHARIAEAVRTGIDLPPFHRSMMDGYAVHQADLDTQAPLAIVDDIRAGESPRCDLSPGKVAKVRTGAPVPNGAAAVVRQEWVDVIDDKAIRIVRPVRDGESIQPAGEDAKAGHVILEPGSVLDPQTQTILRAAGIGQVRVYKPCRVAIIATGSELVSSVNTPLQRGQIYAASDAFLAGAVRDAGATVTDIAFIQDDLRSIEQAITAHLGAVDYILLTGGASVGDTDFVKAAVRNIAGVDQLPVERVWMRPGSPFIAARAHGTTIFGMSGNPAACFVQFHVLALHAIRRTLGHPSDTFPLSAILSRDLAIKPVKHVRFHRGRARLDGTTLVVEPQLNQSSGILSGLSSVNAIIRLDQSTYQKGETVPLLFTRNPLVD</sequence>
<evidence type="ECO:0000313" key="11">
    <source>
        <dbReference type="EMBL" id="WAH38475.1"/>
    </source>
</evidence>
<evidence type="ECO:0000256" key="6">
    <source>
        <dbReference type="ARBA" id="ARBA00022505"/>
    </source>
</evidence>
<dbReference type="CDD" id="cd00887">
    <property type="entry name" value="MoeA"/>
    <property type="match status" value="1"/>
</dbReference>
<keyword evidence="9" id="KW-0808">Transferase</keyword>
<dbReference type="InterPro" id="IPR036688">
    <property type="entry name" value="MoeA_C_domain_IV_sf"/>
</dbReference>
<dbReference type="Gene3D" id="2.170.190.11">
    <property type="entry name" value="Molybdopterin biosynthesis moea protein, domain 3"/>
    <property type="match status" value="1"/>
</dbReference>
<dbReference type="InterPro" id="IPR038987">
    <property type="entry name" value="MoeA-like"/>
</dbReference>
<dbReference type="InterPro" id="IPR001453">
    <property type="entry name" value="MoaB/Mog_dom"/>
</dbReference>
<reference evidence="11" key="1">
    <citation type="submission" date="2022-08" db="EMBL/GenBank/DDBJ databases">
        <title>Alicyclobacillus dauci DSM2870, complete genome.</title>
        <authorList>
            <person name="Wang Q."/>
            <person name="Cai R."/>
            <person name="Wang Z."/>
        </authorList>
    </citation>
    <scope>NUCLEOTIDE SEQUENCE</scope>
    <source>
        <strain evidence="11">DSM 28700</strain>
    </source>
</reference>
<organism evidence="11 12">
    <name type="scientific">Alicyclobacillus dauci</name>
    <dbReference type="NCBI Taxonomy" id="1475485"/>
    <lineage>
        <taxon>Bacteria</taxon>
        <taxon>Bacillati</taxon>
        <taxon>Bacillota</taxon>
        <taxon>Bacilli</taxon>
        <taxon>Bacillales</taxon>
        <taxon>Alicyclobacillaceae</taxon>
        <taxon>Alicyclobacillus</taxon>
    </lineage>
</organism>
<dbReference type="SUPFAM" id="SSF63882">
    <property type="entry name" value="MoeA N-terminal region -like"/>
    <property type="match status" value="1"/>
</dbReference>
<dbReference type="PANTHER" id="PTHR10192">
    <property type="entry name" value="MOLYBDOPTERIN BIOSYNTHESIS PROTEIN"/>
    <property type="match status" value="1"/>
</dbReference>
<dbReference type="SMART" id="SM00852">
    <property type="entry name" value="MoCF_biosynth"/>
    <property type="match status" value="1"/>
</dbReference>
<comment type="pathway">
    <text evidence="2 9">Cofactor biosynthesis; molybdopterin biosynthesis.</text>
</comment>
<protein>
    <recommendedName>
        <fullName evidence="5 9">Molybdopterin molybdenumtransferase</fullName>
        <ecNumber evidence="4 9">2.10.1.1</ecNumber>
    </recommendedName>
</protein>
<dbReference type="InterPro" id="IPR005110">
    <property type="entry name" value="MoeA_linker/N"/>
</dbReference>
<dbReference type="NCBIfam" id="TIGR00177">
    <property type="entry name" value="molyb_syn"/>
    <property type="match status" value="1"/>
</dbReference>
<dbReference type="Pfam" id="PF00994">
    <property type="entry name" value="MoCF_biosynth"/>
    <property type="match status" value="1"/>
</dbReference>